<feature type="chain" id="PRO_5047166358" evidence="2">
    <location>
        <begin position="20"/>
        <end position="430"/>
    </location>
</feature>
<organism evidence="4 5">
    <name type="scientific">Labeo rohita</name>
    <name type="common">Indian major carp</name>
    <name type="synonym">Cyprinus rohita</name>
    <dbReference type="NCBI Taxonomy" id="84645"/>
    <lineage>
        <taxon>Eukaryota</taxon>
        <taxon>Metazoa</taxon>
        <taxon>Chordata</taxon>
        <taxon>Craniata</taxon>
        <taxon>Vertebrata</taxon>
        <taxon>Euteleostomi</taxon>
        <taxon>Actinopterygii</taxon>
        <taxon>Neopterygii</taxon>
        <taxon>Teleostei</taxon>
        <taxon>Ostariophysi</taxon>
        <taxon>Cypriniformes</taxon>
        <taxon>Cyprinidae</taxon>
        <taxon>Labeoninae</taxon>
        <taxon>Labeonini</taxon>
        <taxon>Labeo</taxon>
    </lineage>
</organism>
<dbReference type="PANTHER" id="PTHR18929">
    <property type="entry name" value="PROTEIN DISULFIDE ISOMERASE"/>
    <property type="match status" value="1"/>
</dbReference>
<gene>
    <name evidence="4" type="ORF">H4Q32_017491</name>
</gene>
<reference evidence="4 5" key="1">
    <citation type="submission" date="2022-01" db="EMBL/GenBank/DDBJ databases">
        <title>A high-quality chromosome-level genome assembly of rohu carp, Labeo rohita.</title>
        <authorList>
            <person name="Arick M.A. II"/>
            <person name="Hsu C.-Y."/>
            <person name="Magbanua Z."/>
            <person name="Pechanova O."/>
            <person name="Grover C."/>
            <person name="Miller E."/>
            <person name="Thrash A."/>
            <person name="Ezzel L."/>
            <person name="Alam S."/>
            <person name="Benzie J."/>
            <person name="Hamilton M."/>
            <person name="Karsi A."/>
            <person name="Lawrence M.L."/>
            <person name="Peterson D.G."/>
        </authorList>
    </citation>
    <scope>NUCLEOTIDE SEQUENCE [LARGE SCALE GENOMIC DNA]</scope>
    <source>
        <strain evidence="5">BAU-BD-2019</strain>
        <tissue evidence="4">Blood</tissue>
    </source>
</reference>
<keyword evidence="5" id="KW-1185">Reference proteome</keyword>
<proteinExistence type="inferred from homology"/>
<protein>
    <submittedName>
        <fullName evidence="4">Protein disulfide-isomerase A3</fullName>
    </submittedName>
</protein>
<dbReference type="InterPro" id="IPR017937">
    <property type="entry name" value="Thioredoxin_CS"/>
</dbReference>
<dbReference type="EMBL" id="JACTAM010000016">
    <property type="protein sequence ID" value="KAI2655155.1"/>
    <property type="molecule type" value="Genomic_DNA"/>
</dbReference>
<dbReference type="Pfam" id="PF00085">
    <property type="entry name" value="Thioredoxin"/>
    <property type="match status" value="2"/>
</dbReference>
<evidence type="ECO:0000313" key="4">
    <source>
        <dbReference type="EMBL" id="KAI2655155.1"/>
    </source>
</evidence>
<comment type="caution">
    <text evidence="4">The sequence shown here is derived from an EMBL/GenBank/DDBJ whole genome shotgun (WGS) entry which is preliminary data.</text>
</comment>
<evidence type="ECO:0000259" key="3">
    <source>
        <dbReference type="PROSITE" id="PS51352"/>
    </source>
</evidence>
<dbReference type="Proteomes" id="UP000830375">
    <property type="component" value="Unassembled WGS sequence"/>
</dbReference>
<evidence type="ECO:0000256" key="2">
    <source>
        <dbReference type="SAM" id="SignalP"/>
    </source>
</evidence>
<sequence>MLLSWFIMCLVVNVWSAEGSDVLELGDSDFDRRAAMHDTLLVEFFAPWCGHCQRLAPEYEAAATKLKGTLPLAKVDCTENSETCERFGQAGPSSVTLLSEANLDSFVNSYEASVVGFFSGEDSTQLAEFLKVSSALRDSYRFAHSTDVGTGLKYGVDGECVLLFRPPRLNSKFEDNVVKYTESVSVSSLRTFIRDNVFGLCPHLTTENRDILRGSDLLTAYYNVDYLRNIKGTNYWRNRVMKVATQFQDRGLSFAVADRQEFQDELEEEFGLGSSEGGDIPLVTIRTREGHKYSMQEEFTRDGKSLERFLEDYFAKRLKRYVKSEPVPESNDDPVKVVVADTFDEIVNDPEKDVLLSGDPNIVIAKMDATANDVPPNYDVQGFPTIYFAPSGQKDQPLRYEGGREVSDFIAYLKKEATNPLIFDESRDEL</sequence>
<dbReference type="InterPro" id="IPR013766">
    <property type="entry name" value="Thioredoxin_domain"/>
</dbReference>
<dbReference type="CDD" id="cd03073">
    <property type="entry name" value="PDI_b'_ERp72_ERp57"/>
    <property type="match status" value="1"/>
</dbReference>
<feature type="domain" description="Thioredoxin" evidence="3">
    <location>
        <begin position="1"/>
        <end position="138"/>
    </location>
</feature>
<keyword evidence="2" id="KW-0732">Signal</keyword>
<dbReference type="PANTHER" id="PTHR18929:SF45">
    <property type="entry name" value="PROTEIN DISULFIDE-ISOMERASE"/>
    <property type="match status" value="1"/>
</dbReference>
<comment type="similarity">
    <text evidence="1">Belongs to the protein disulfide isomerase family.</text>
</comment>
<name>A0ABQ8LXN3_LABRO</name>
<accession>A0ABQ8LXN3</accession>
<dbReference type="InterPro" id="IPR036249">
    <property type="entry name" value="Thioredoxin-like_sf"/>
</dbReference>
<dbReference type="InterPro" id="IPR041868">
    <property type="entry name" value="PDIA3_PDI_b"/>
</dbReference>
<dbReference type="Pfam" id="PF13848">
    <property type="entry name" value="Thioredoxin_6"/>
    <property type="match status" value="1"/>
</dbReference>
<dbReference type="SUPFAM" id="SSF52833">
    <property type="entry name" value="Thioredoxin-like"/>
    <property type="match status" value="3"/>
</dbReference>
<dbReference type="PROSITE" id="PS00194">
    <property type="entry name" value="THIOREDOXIN_1"/>
    <property type="match status" value="1"/>
</dbReference>
<dbReference type="Gene3D" id="3.40.30.10">
    <property type="entry name" value="Glutaredoxin"/>
    <property type="match status" value="4"/>
</dbReference>
<evidence type="ECO:0000256" key="1">
    <source>
        <dbReference type="ARBA" id="ARBA00006347"/>
    </source>
</evidence>
<dbReference type="PROSITE" id="PS51352">
    <property type="entry name" value="THIOREDOXIN_2"/>
    <property type="match status" value="1"/>
</dbReference>
<dbReference type="CDD" id="cd02961">
    <property type="entry name" value="PDI_a_family"/>
    <property type="match status" value="1"/>
</dbReference>
<evidence type="ECO:0000313" key="5">
    <source>
        <dbReference type="Proteomes" id="UP000830375"/>
    </source>
</evidence>
<feature type="signal peptide" evidence="2">
    <location>
        <begin position="1"/>
        <end position="19"/>
    </location>
</feature>
<dbReference type="CDD" id="cd03069">
    <property type="entry name" value="PDI_b_ERp57"/>
    <property type="match status" value="1"/>
</dbReference>